<dbReference type="GO" id="GO:0019843">
    <property type="term" value="F:rRNA binding"/>
    <property type="evidence" value="ECO:0007669"/>
    <property type="project" value="UniProtKB-UniRule"/>
</dbReference>
<geneLocation type="chloroplast" evidence="10"/>
<dbReference type="GO" id="GO:0003735">
    <property type="term" value="F:structural constituent of ribosome"/>
    <property type="evidence" value="ECO:0007669"/>
    <property type="project" value="InterPro"/>
</dbReference>
<dbReference type="Gene3D" id="1.10.1900.20">
    <property type="entry name" value="Ribosomal protein L20"/>
    <property type="match status" value="1"/>
</dbReference>
<gene>
    <name evidence="7 10" type="primary">rpl20</name>
</gene>
<keyword evidence="5 7" id="KW-0687">Ribonucleoprotein</keyword>
<dbReference type="GO" id="GO:0005840">
    <property type="term" value="C:ribosome"/>
    <property type="evidence" value="ECO:0007669"/>
    <property type="project" value="UniProtKB-KW"/>
</dbReference>
<dbReference type="FunFam" id="1.10.1900.20:FF:000001">
    <property type="entry name" value="50S ribosomal protein L20"/>
    <property type="match status" value="1"/>
</dbReference>
<dbReference type="InterPro" id="IPR035566">
    <property type="entry name" value="Ribosomal_protein_bL20_C"/>
</dbReference>
<dbReference type="PANTHER" id="PTHR10986">
    <property type="entry name" value="39S RIBOSOMAL PROTEIN L20"/>
    <property type="match status" value="1"/>
</dbReference>
<reference evidence="10" key="1">
    <citation type="journal article" date="2017" name="J. Phycol.">
        <title>Analysis of chloroplast genomes and a supermatrix inform reclassification of the Rhodomelaceae (Rhodophyta).</title>
        <authorList>
            <person name="Diaz-Tapia P."/>
            <person name="Maggs C.A."/>
            <person name="West J.A."/>
            <person name="Verbruggen H."/>
        </authorList>
    </citation>
    <scope>NUCLEOTIDE SEQUENCE</scope>
    <source>
        <strain evidence="10">JFC1711</strain>
    </source>
</reference>
<evidence type="ECO:0000256" key="1">
    <source>
        <dbReference type="ARBA" id="ARBA00007698"/>
    </source>
</evidence>
<dbReference type="AlphaFoldDB" id="A0A1Z1M2A8"/>
<evidence type="ECO:0000256" key="4">
    <source>
        <dbReference type="ARBA" id="ARBA00022980"/>
    </source>
</evidence>
<dbReference type="Gene3D" id="6.10.160.10">
    <property type="match status" value="1"/>
</dbReference>
<evidence type="ECO:0000256" key="8">
    <source>
        <dbReference type="RuleBase" id="RU000561"/>
    </source>
</evidence>
<dbReference type="HAMAP" id="MF_00382">
    <property type="entry name" value="Ribosomal_bL20"/>
    <property type="match status" value="1"/>
</dbReference>
<dbReference type="GO" id="GO:0000027">
    <property type="term" value="P:ribosomal large subunit assembly"/>
    <property type="evidence" value="ECO:0007669"/>
    <property type="project" value="UniProtKB-UniRule"/>
</dbReference>
<comment type="similarity">
    <text evidence="1 7 8">Belongs to the bacterial ribosomal protein bL20 family.</text>
</comment>
<dbReference type="EMBL" id="MF101412">
    <property type="protein sequence ID" value="ARW60217.1"/>
    <property type="molecule type" value="Genomic_DNA"/>
</dbReference>
<keyword evidence="4 7" id="KW-0689">Ribosomal protein</keyword>
<keyword evidence="2 7" id="KW-0699">rRNA-binding</keyword>
<evidence type="ECO:0000256" key="3">
    <source>
        <dbReference type="ARBA" id="ARBA00022884"/>
    </source>
</evidence>
<evidence type="ECO:0000256" key="6">
    <source>
        <dbReference type="ARBA" id="ARBA00035295"/>
    </source>
</evidence>
<name>A0A1Z1M2A8_9FLOR</name>
<keyword evidence="3 7" id="KW-0694">RNA-binding</keyword>
<dbReference type="PROSITE" id="PS00937">
    <property type="entry name" value="RIBOSOMAL_L20"/>
    <property type="match status" value="1"/>
</dbReference>
<dbReference type="PRINTS" id="PR00062">
    <property type="entry name" value="RIBOSOMALL20"/>
</dbReference>
<comment type="subcellular location">
    <subcellularLocation>
        <location evidence="7">Plastid</location>
        <location evidence="7">Chloroplast</location>
    </subcellularLocation>
</comment>
<dbReference type="InterPro" id="IPR049946">
    <property type="entry name" value="RIBOSOMAL_L20_CS"/>
</dbReference>
<dbReference type="InterPro" id="IPR005813">
    <property type="entry name" value="Ribosomal_bL20"/>
</dbReference>
<protein>
    <recommendedName>
        <fullName evidence="6 7">Large ribosomal subunit protein bL20c</fullName>
    </recommendedName>
</protein>
<dbReference type="SUPFAM" id="SSF74731">
    <property type="entry name" value="Ribosomal protein L20"/>
    <property type="match status" value="1"/>
</dbReference>
<keyword evidence="10" id="KW-0150">Chloroplast</keyword>
<evidence type="ECO:0000256" key="7">
    <source>
        <dbReference type="HAMAP-Rule" id="MF_00382"/>
    </source>
</evidence>
<dbReference type="GO" id="GO:0006412">
    <property type="term" value="P:translation"/>
    <property type="evidence" value="ECO:0007669"/>
    <property type="project" value="InterPro"/>
</dbReference>
<organism evidence="10">
    <name type="scientific">Laurencieae sp</name>
    <dbReference type="NCBI Taxonomy" id="2007162"/>
    <lineage>
        <taxon>Eukaryota</taxon>
        <taxon>Rhodophyta</taxon>
        <taxon>Florideophyceae</taxon>
        <taxon>Rhodymeniophycidae</taxon>
        <taxon>Ceramiales</taxon>
        <taxon>Rhodomelaceae</taxon>
        <taxon>Laurencieae</taxon>
    </lineage>
</organism>
<accession>A0A1Z1M2A8</accession>
<keyword evidence="10" id="KW-0934">Plastid</keyword>
<evidence type="ECO:0000256" key="5">
    <source>
        <dbReference type="ARBA" id="ARBA00023274"/>
    </source>
</evidence>
<dbReference type="Pfam" id="PF00453">
    <property type="entry name" value="Ribosomal_L20"/>
    <property type="match status" value="1"/>
</dbReference>
<dbReference type="NCBIfam" id="TIGR01032">
    <property type="entry name" value="rplT_bact"/>
    <property type="match status" value="1"/>
</dbReference>
<evidence type="ECO:0000313" key="10">
    <source>
        <dbReference type="EMBL" id="ARW60217.1"/>
    </source>
</evidence>
<comment type="function">
    <text evidence="7 9">Binds directly to 23S ribosomal RNA and is necessary for the in vitro assembly process of the 50S ribosomal subunit. It is not involved in the protein synthesizing functions of that subunit.</text>
</comment>
<evidence type="ECO:0000256" key="9">
    <source>
        <dbReference type="RuleBase" id="RU004311"/>
    </source>
</evidence>
<dbReference type="GO" id="GO:1990904">
    <property type="term" value="C:ribonucleoprotein complex"/>
    <property type="evidence" value="ECO:0007669"/>
    <property type="project" value="UniProtKB-KW"/>
</dbReference>
<proteinExistence type="inferred from homology"/>
<dbReference type="CDD" id="cd07026">
    <property type="entry name" value="Ribosomal_L20"/>
    <property type="match status" value="1"/>
</dbReference>
<dbReference type="GO" id="GO:0009507">
    <property type="term" value="C:chloroplast"/>
    <property type="evidence" value="ECO:0007669"/>
    <property type="project" value="UniProtKB-SubCell"/>
</dbReference>
<sequence length="116" mass="13671">MTRIKRGNIARQRRKKILKLAKGFRGSHSKLFCTAKQQVLKSLKYSYIGRKNKKRNYRRLWISRINAVTRLHNITYSQFIALLKKSNIGLNRKMLAQLAIIDTHIFISLVQMIQSE</sequence>
<evidence type="ECO:0000256" key="2">
    <source>
        <dbReference type="ARBA" id="ARBA00022730"/>
    </source>
</evidence>